<keyword evidence="2" id="KW-0238">DNA-binding</keyword>
<keyword evidence="1" id="KW-0805">Transcription regulation</keyword>
<keyword evidence="3" id="KW-0804">Transcription</keyword>
<dbReference type="Pfam" id="PF00392">
    <property type="entry name" value="GntR"/>
    <property type="match status" value="1"/>
</dbReference>
<dbReference type="SMART" id="SM00895">
    <property type="entry name" value="FCD"/>
    <property type="match status" value="1"/>
</dbReference>
<dbReference type="Pfam" id="PF07729">
    <property type="entry name" value="FCD"/>
    <property type="match status" value="1"/>
</dbReference>
<reference evidence="5" key="1">
    <citation type="submission" date="2020-05" db="EMBL/GenBank/DDBJ databases">
        <title>Identification of trans-AT polyketide cluster in two marine bacteria, producers of a novel glutaramide-containing polyketide sesbanimide D and analogs.</title>
        <authorList>
            <person name="Kacar D."/>
            <person name="Rodriguez P."/>
            <person name="Canedo L."/>
            <person name="Gonzalez E."/>
            <person name="Galan B."/>
            <person name="De La Calle F."/>
            <person name="Garcia J.L."/>
        </authorList>
    </citation>
    <scope>NUCLEOTIDE SEQUENCE</scope>
    <source>
        <strain evidence="5">PHM038</strain>
    </source>
</reference>
<dbReference type="SUPFAM" id="SSF46785">
    <property type="entry name" value="Winged helix' DNA-binding domain"/>
    <property type="match status" value="1"/>
</dbReference>
<dbReference type="CDD" id="cd07377">
    <property type="entry name" value="WHTH_GntR"/>
    <property type="match status" value="1"/>
</dbReference>
<dbReference type="InterPro" id="IPR011711">
    <property type="entry name" value="GntR_C"/>
</dbReference>
<dbReference type="InterPro" id="IPR008920">
    <property type="entry name" value="TF_FadR/GntR_C"/>
</dbReference>
<organism evidence="5 6">
    <name type="scientific">Roseibium aggregatum</name>
    <dbReference type="NCBI Taxonomy" id="187304"/>
    <lineage>
        <taxon>Bacteria</taxon>
        <taxon>Pseudomonadati</taxon>
        <taxon>Pseudomonadota</taxon>
        <taxon>Alphaproteobacteria</taxon>
        <taxon>Hyphomicrobiales</taxon>
        <taxon>Stappiaceae</taxon>
        <taxon>Roseibium</taxon>
    </lineage>
</organism>
<dbReference type="GO" id="GO:0003700">
    <property type="term" value="F:DNA-binding transcription factor activity"/>
    <property type="evidence" value="ECO:0007669"/>
    <property type="project" value="InterPro"/>
</dbReference>
<dbReference type="PROSITE" id="PS50949">
    <property type="entry name" value="HTH_GNTR"/>
    <property type="match status" value="1"/>
</dbReference>
<dbReference type="SUPFAM" id="SSF48008">
    <property type="entry name" value="GntR ligand-binding domain-like"/>
    <property type="match status" value="1"/>
</dbReference>
<evidence type="ECO:0000256" key="3">
    <source>
        <dbReference type="ARBA" id="ARBA00023163"/>
    </source>
</evidence>
<dbReference type="PANTHER" id="PTHR43537:SF50">
    <property type="entry name" value="TRANSCRIPTIONAL REGULATORY PROTEIN"/>
    <property type="match status" value="1"/>
</dbReference>
<name>A0A926S8R3_9HYPH</name>
<dbReference type="InterPro" id="IPR036390">
    <property type="entry name" value="WH_DNA-bd_sf"/>
</dbReference>
<dbReference type="EMBL" id="JABFCZ010000004">
    <property type="protein sequence ID" value="MBD1545364.1"/>
    <property type="molecule type" value="Genomic_DNA"/>
</dbReference>
<evidence type="ECO:0000313" key="6">
    <source>
        <dbReference type="Proteomes" id="UP000598467"/>
    </source>
</evidence>
<accession>A0A926S8R3</accession>
<dbReference type="InterPro" id="IPR000524">
    <property type="entry name" value="Tscrpt_reg_HTH_GntR"/>
</dbReference>
<dbReference type="InterPro" id="IPR036388">
    <property type="entry name" value="WH-like_DNA-bd_sf"/>
</dbReference>
<evidence type="ECO:0000256" key="2">
    <source>
        <dbReference type="ARBA" id="ARBA00023125"/>
    </source>
</evidence>
<sequence length="229" mass="25558">MSEASLADEIAVRLRRDILRGKLPPDAPIKERDNASELGVSRTPMREAIRMLAKEGLVILRPSRSPIVARPSFKEISDQVAVLLALEKLSTELACENATVADLAELNAVNQRMSDCYDQADPLDLFEIDMAFHTAIAKASHNASLAETHRAYLARLWRARFLSASQKRNRVRVIGEHRAILDALEARDVEAVRAAIDRHLGHLAEAIRPIIEEEQRRHGMRTEAGPGHE</sequence>
<protein>
    <submittedName>
        <fullName evidence="5">GntR family transcriptional regulator</fullName>
    </submittedName>
</protein>
<dbReference type="PANTHER" id="PTHR43537">
    <property type="entry name" value="TRANSCRIPTIONAL REGULATOR, GNTR FAMILY"/>
    <property type="match status" value="1"/>
</dbReference>
<dbReference type="GO" id="GO:0003677">
    <property type="term" value="F:DNA binding"/>
    <property type="evidence" value="ECO:0007669"/>
    <property type="project" value="UniProtKB-KW"/>
</dbReference>
<gene>
    <name evidence="5" type="ORF">HK439_03770</name>
</gene>
<proteinExistence type="predicted"/>
<dbReference type="Gene3D" id="1.10.10.10">
    <property type="entry name" value="Winged helix-like DNA-binding domain superfamily/Winged helix DNA-binding domain"/>
    <property type="match status" value="1"/>
</dbReference>
<dbReference type="Gene3D" id="1.20.120.530">
    <property type="entry name" value="GntR ligand-binding domain-like"/>
    <property type="match status" value="1"/>
</dbReference>
<evidence type="ECO:0000256" key="1">
    <source>
        <dbReference type="ARBA" id="ARBA00023015"/>
    </source>
</evidence>
<evidence type="ECO:0000313" key="5">
    <source>
        <dbReference type="EMBL" id="MBD1545364.1"/>
    </source>
</evidence>
<dbReference type="AlphaFoldDB" id="A0A926S8R3"/>
<dbReference type="PRINTS" id="PR00035">
    <property type="entry name" value="HTHGNTR"/>
</dbReference>
<dbReference type="SMART" id="SM00345">
    <property type="entry name" value="HTH_GNTR"/>
    <property type="match status" value="1"/>
</dbReference>
<dbReference type="Proteomes" id="UP000598467">
    <property type="component" value="Unassembled WGS sequence"/>
</dbReference>
<evidence type="ECO:0000259" key="4">
    <source>
        <dbReference type="PROSITE" id="PS50949"/>
    </source>
</evidence>
<feature type="domain" description="HTH gntR-type" evidence="4">
    <location>
        <begin position="4"/>
        <end position="71"/>
    </location>
</feature>
<comment type="caution">
    <text evidence="5">The sequence shown here is derived from an EMBL/GenBank/DDBJ whole genome shotgun (WGS) entry which is preliminary data.</text>
</comment>